<organism evidence="1 2">
    <name type="scientific">Jeotgalibacillus campisalis</name>
    <dbReference type="NCBI Taxonomy" id="220754"/>
    <lineage>
        <taxon>Bacteria</taxon>
        <taxon>Bacillati</taxon>
        <taxon>Bacillota</taxon>
        <taxon>Bacilli</taxon>
        <taxon>Bacillales</taxon>
        <taxon>Caryophanaceae</taxon>
        <taxon>Jeotgalibacillus</taxon>
    </lineage>
</organism>
<name>A0A0C2VQA7_9BACL</name>
<dbReference type="PROSITE" id="PS51257">
    <property type="entry name" value="PROKAR_LIPOPROTEIN"/>
    <property type="match status" value="1"/>
</dbReference>
<sequence length="323" mass="35501">MKRFIIAGFVGLLTLSGCSSDDTSNTSSSTTAEEAEELTVDSVLEDFTDAGLEAEEVRDMTKDDFGMGPMKSEEAKRFLIPSLGADAGGRIFSYENQEDLEEMKDYYETLGEESAMLFSWTAANENILIQINGELPEETFTYYEKVLAGEEVEVTEQASASTTSLREAGEGETYTDELFGKYQVTKVITPEASDYQTGTINFSLDSVKIADFTPQDPSMFEGQESFSVAVMFLTSENTSEETVSFHPFSSVLTTDTKKQIEAEMFLNAGESEHIGQVIQEHQVAYNLGDEGIEDVTELTFTIDGPSQDSMTNGEDVTITVPVE</sequence>
<reference evidence="1 2" key="1">
    <citation type="submission" date="2015-01" db="EMBL/GenBank/DDBJ databases">
        <title>Jeotgalibacillus campisalis genome sequencing.</title>
        <authorList>
            <person name="Goh K.M."/>
            <person name="Chan K.-G."/>
            <person name="Yaakop A.S."/>
            <person name="Ee R."/>
            <person name="Gan H.M."/>
            <person name="Chan C.S."/>
        </authorList>
    </citation>
    <scope>NUCLEOTIDE SEQUENCE [LARGE SCALE GENOMIC DNA]</scope>
    <source>
        <strain evidence="1 2">SF-57</strain>
    </source>
</reference>
<dbReference type="Proteomes" id="UP000031972">
    <property type="component" value="Unassembled WGS sequence"/>
</dbReference>
<protein>
    <submittedName>
        <fullName evidence="1">Uncharacterized protein</fullName>
    </submittedName>
</protein>
<evidence type="ECO:0000313" key="1">
    <source>
        <dbReference type="EMBL" id="KIL46198.1"/>
    </source>
</evidence>
<accession>A0A0C2VQA7</accession>
<evidence type="ECO:0000313" key="2">
    <source>
        <dbReference type="Proteomes" id="UP000031972"/>
    </source>
</evidence>
<proteinExistence type="predicted"/>
<dbReference type="PATRIC" id="fig|220754.4.peg.2887"/>
<comment type="caution">
    <text evidence="1">The sequence shown here is derived from an EMBL/GenBank/DDBJ whole genome shotgun (WGS) entry which is preliminary data.</text>
</comment>
<dbReference type="EMBL" id="JXRR01000017">
    <property type="protein sequence ID" value="KIL46198.1"/>
    <property type="molecule type" value="Genomic_DNA"/>
</dbReference>
<dbReference type="RefSeq" id="WP_052477121.1">
    <property type="nucleotide sequence ID" value="NZ_JXRR01000017.1"/>
</dbReference>
<gene>
    <name evidence="1" type="ORF">KR50_28730</name>
</gene>
<dbReference type="AlphaFoldDB" id="A0A0C2VQA7"/>
<dbReference type="OrthoDB" id="3078607at2"/>
<keyword evidence="2" id="KW-1185">Reference proteome</keyword>